<dbReference type="AlphaFoldDB" id="A0A5B7HG67"/>
<name>A0A5B7HG67_PORTR</name>
<protein>
    <submittedName>
        <fullName evidence="1">Uncharacterized protein</fullName>
    </submittedName>
</protein>
<evidence type="ECO:0000313" key="1">
    <source>
        <dbReference type="EMBL" id="MPC70192.1"/>
    </source>
</evidence>
<gene>
    <name evidence="1" type="ORF">E2C01_064434</name>
</gene>
<keyword evidence="2" id="KW-1185">Reference proteome</keyword>
<dbReference type="Proteomes" id="UP000324222">
    <property type="component" value="Unassembled WGS sequence"/>
</dbReference>
<evidence type="ECO:0000313" key="2">
    <source>
        <dbReference type="Proteomes" id="UP000324222"/>
    </source>
</evidence>
<proteinExistence type="predicted"/>
<accession>A0A5B7HG67</accession>
<dbReference type="EMBL" id="VSRR010030722">
    <property type="protein sequence ID" value="MPC70192.1"/>
    <property type="molecule type" value="Genomic_DNA"/>
</dbReference>
<sequence length="109" mass="12289">MDEKSANATRGQLWVWRTRVGKDDQGHHIMEEKGPPWYIGTMSALGSEGSPSARVRILSTEFCWASSLGQWFPSRASTDNGHHINLQRSLSGISRRLIFFSRRPSFGIV</sequence>
<organism evidence="1 2">
    <name type="scientific">Portunus trituberculatus</name>
    <name type="common">Swimming crab</name>
    <name type="synonym">Neptunus trituberculatus</name>
    <dbReference type="NCBI Taxonomy" id="210409"/>
    <lineage>
        <taxon>Eukaryota</taxon>
        <taxon>Metazoa</taxon>
        <taxon>Ecdysozoa</taxon>
        <taxon>Arthropoda</taxon>
        <taxon>Crustacea</taxon>
        <taxon>Multicrustacea</taxon>
        <taxon>Malacostraca</taxon>
        <taxon>Eumalacostraca</taxon>
        <taxon>Eucarida</taxon>
        <taxon>Decapoda</taxon>
        <taxon>Pleocyemata</taxon>
        <taxon>Brachyura</taxon>
        <taxon>Eubrachyura</taxon>
        <taxon>Portunoidea</taxon>
        <taxon>Portunidae</taxon>
        <taxon>Portuninae</taxon>
        <taxon>Portunus</taxon>
    </lineage>
</organism>
<comment type="caution">
    <text evidence="1">The sequence shown here is derived from an EMBL/GenBank/DDBJ whole genome shotgun (WGS) entry which is preliminary data.</text>
</comment>
<reference evidence="1 2" key="1">
    <citation type="submission" date="2019-05" db="EMBL/GenBank/DDBJ databases">
        <title>Another draft genome of Portunus trituberculatus and its Hox gene families provides insights of decapod evolution.</title>
        <authorList>
            <person name="Jeong J.-H."/>
            <person name="Song I."/>
            <person name="Kim S."/>
            <person name="Choi T."/>
            <person name="Kim D."/>
            <person name="Ryu S."/>
            <person name="Kim W."/>
        </authorList>
    </citation>
    <scope>NUCLEOTIDE SEQUENCE [LARGE SCALE GENOMIC DNA]</scope>
    <source>
        <tissue evidence="1">Muscle</tissue>
    </source>
</reference>